<dbReference type="Proteomes" id="UP000011115">
    <property type="component" value="Unassembled WGS sequence"/>
</dbReference>
<dbReference type="InParanoid" id="M1D619"/>
<organism evidence="1 2">
    <name type="scientific">Solanum tuberosum</name>
    <name type="common">Potato</name>
    <dbReference type="NCBI Taxonomy" id="4113"/>
    <lineage>
        <taxon>Eukaryota</taxon>
        <taxon>Viridiplantae</taxon>
        <taxon>Streptophyta</taxon>
        <taxon>Embryophyta</taxon>
        <taxon>Tracheophyta</taxon>
        <taxon>Spermatophyta</taxon>
        <taxon>Magnoliopsida</taxon>
        <taxon>eudicotyledons</taxon>
        <taxon>Gunneridae</taxon>
        <taxon>Pentapetalae</taxon>
        <taxon>asterids</taxon>
        <taxon>lamiids</taxon>
        <taxon>Solanales</taxon>
        <taxon>Solanaceae</taxon>
        <taxon>Solanoideae</taxon>
        <taxon>Solaneae</taxon>
        <taxon>Solanum</taxon>
    </lineage>
</organism>
<proteinExistence type="predicted"/>
<keyword evidence="2" id="KW-1185">Reference proteome</keyword>
<dbReference type="AlphaFoldDB" id="M1D619"/>
<sequence length="54" mass="6222">MLLQWNTGCLNFSSETKSCRMKEKKNFVKANVAYISHFVTSYSAKSPTNTRLFL</sequence>
<dbReference type="PaxDb" id="4113-PGSC0003DMT400082484"/>
<dbReference type="HOGENOM" id="CLU_3054155_0_0_1"/>
<name>M1D619_SOLTU</name>
<evidence type="ECO:0000313" key="2">
    <source>
        <dbReference type="Proteomes" id="UP000011115"/>
    </source>
</evidence>
<evidence type="ECO:0000313" key="1">
    <source>
        <dbReference type="EnsemblPlants" id="PGSC0003DMT400082484"/>
    </source>
</evidence>
<dbReference type="EnsemblPlants" id="PGSC0003DMT400082484">
    <property type="protein sequence ID" value="PGSC0003DMT400082484"/>
    <property type="gene ID" value="PGSC0003DMG401032565"/>
</dbReference>
<protein>
    <submittedName>
        <fullName evidence="1">Uncharacterized protein</fullName>
    </submittedName>
</protein>
<accession>M1D619</accession>
<dbReference type="Gramene" id="PGSC0003DMT400082484">
    <property type="protein sequence ID" value="PGSC0003DMT400082484"/>
    <property type="gene ID" value="PGSC0003DMG401032565"/>
</dbReference>
<reference evidence="1" key="2">
    <citation type="submission" date="2015-06" db="UniProtKB">
        <authorList>
            <consortium name="EnsemblPlants"/>
        </authorList>
    </citation>
    <scope>IDENTIFICATION</scope>
    <source>
        <strain evidence="1">DM1-3 516 R44</strain>
    </source>
</reference>
<reference evidence="2" key="1">
    <citation type="journal article" date="2011" name="Nature">
        <title>Genome sequence and analysis of the tuber crop potato.</title>
        <authorList>
            <consortium name="The Potato Genome Sequencing Consortium"/>
        </authorList>
    </citation>
    <scope>NUCLEOTIDE SEQUENCE [LARGE SCALE GENOMIC DNA]</scope>
    <source>
        <strain evidence="2">cv. DM1-3 516 R44</strain>
    </source>
</reference>